<dbReference type="Pfam" id="PF04791">
    <property type="entry name" value="LMBR1"/>
    <property type="match status" value="1"/>
</dbReference>
<protein>
    <submittedName>
        <fullName evidence="3">Uncharacterized protein</fullName>
    </submittedName>
</protein>
<evidence type="ECO:0000313" key="3">
    <source>
        <dbReference type="EnsemblMetazoa" id="XP_030829211"/>
    </source>
</evidence>
<dbReference type="GeneID" id="578121"/>
<sequence>MEVEQQWDAREQVFHDAVREYLIDFLFFTILYLSSYAVICRYKRRTDREDLYSADAEDAMVYSIALWLCTFTMAVSVGTVLLLPLSIISNEVLLWNPKSFYIQWLNGSLIHGLWNLIFLFSNLCLFVLLPFAYFFTESEGFPGSKKGIRGRVYETFMVLLMLSILVFGLVWVFSALLDDTDSSRETLQRVSTSYIPYLYSCMALLGVLMLLISTPLGFARLFSVIGKLVVKPQFMENIDEEFHTAKFEEEDILRKIQVDQELANGHLSQLRERLSDVTRERKILERRRRASFFQRIVGYPLVWILLFLLTVLSLCMVGWNVVRLLFGIGALPVNITEAGLGKVSLSRLGAFGALLEVCLIFYLMLASMVGLYAMPVFRRLVPKRRDTPMTKLIANCLVVLILSSALPVLSKMLGITNFDLLGEYGRLNSLHNFYMVLAYNATFGVATSSCLVNKFTASVRNYIVNNVRVYVYKMRRTTKLRPAWNAVNVVATANGTATGSKND</sequence>
<dbReference type="OrthoDB" id="5596951at2759"/>
<dbReference type="PANTHER" id="PTHR12625:SF0">
    <property type="entry name" value="PROTEIN LILIPOD"/>
    <property type="match status" value="1"/>
</dbReference>
<keyword evidence="2" id="KW-0472">Membrane</keyword>
<feature type="transmembrane region" description="Helical" evidence="2">
    <location>
        <begin position="156"/>
        <end position="177"/>
    </location>
</feature>
<feature type="transmembrane region" description="Helical" evidence="2">
    <location>
        <begin position="60"/>
        <end position="88"/>
    </location>
</feature>
<keyword evidence="2" id="KW-0812">Transmembrane</keyword>
<evidence type="ECO:0000313" key="4">
    <source>
        <dbReference type="Proteomes" id="UP000007110"/>
    </source>
</evidence>
<dbReference type="PANTHER" id="PTHR12625">
    <property type="entry name" value="LIPOCALIN-1 INTERACTING MEMBRANE RECEPTOR LIMR"/>
    <property type="match status" value="1"/>
</dbReference>
<dbReference type="KEGG" id="spu:115919465"/>
<dbReference type="KEGG" id="spu:578121"/>
<accession>A0A7M7N0N1</accession>
<comment type="similarity">
    <text evidence="1">Belongs to the LIMR family.</text>
</comment>
<dbReference type="GO" id="GO:0007165">
    <property type="term" value="P:signal transduction"/>
    <property type="evidence" value="ECO:0000318"/>
    <property type="project" value="GO_Central"/>
</dbReference>
<dbReference type="Proteomes" id="UP000007110">
    <property type="component" value="Unassembled WGS sequence"/>
</dbReference>
<keyword evidence="4" id="KW-1185">Reference proteome</keyword>
<organism evidence="3 4">
    <name type="scientific">Strongylocentrotus purpuratus</name>
    <name type="common">Purple sea urchin</name>
    <dbReference type="NCBI Taxonomy" id="7668"/>
    <lineage>
        <taxon>Eukaryota</taxon>
        <taxon>Metazoa</taxon>
        <taxon>Echinodermata</taxon>
        <taxon>Eleutherozoa</taxon>
        <taxon>Echinozoa</taxon>
        <taxon>Echinoidea</taxon>
        <taxon>Euechinoidea</taxon>
        <taxon>Echinacea</taxon>
        <taxon>Camarodonta</taxon>
        <taxon>Echinidea</taxon>
        <taxon>Strongylocentrotidae</taxon>
        <taxon>Strongylocentrotus</taxon>
    </lineage>
</organism>
<dbReference type="GeneID" id="115919465"/>
<dbReference type="FunCoup" id="A0A7M7N0N1">
    <property type="interactions" value="1287"/>
</dbReference>
<dbReference type="InParanoid" id="A0A7M7N0N1"/>
<dbReference type="EnsemblMetazoa" id="XM_778310">
    <property type="protein sequence ID" value="XP_783403"/>
    <property type="gene ID" value="LOC578121"/>
</dbReference>
<feature type="transmembrane region" description="Helical" evidence="2">
    <location>
        <begin position="296"/>
        <end position="319"/>
    </location>
</feature>
<dbReference type="GO" id="GO:0005886">
    <property type="term" value="C:plasma membrane"/>
    <property type="evidence" value="ECO:0000318"/>
    <property type="project" value="GO_Central"/>
</dbReference>
<evidence type="ECO:0000256" key="1">
    <source>
        <dbReference type="ARBA" id="ARBA00010487"/>
    </source>
</evidence>
<reference evidence="4" key="1">
    <citation type="submission" date="2015-02" db="EMBL/GenBank/DDBJ databases">
        <title>Genome sequencing for Strongylocentrotus purpuratus.</title>
        <authorList>
            <person name="Murali S."/>
            <person name="Liu Y."/>
            <person name="Vee V."/>
            <person name="English A."/>
            <person name="Wang M."/>
            <person name="Skinner E."/>
            <person name="Han Y."/>
            <person name="Muzny D.M."/>
            <person name="Worley K.C."/>
            <person name="Gibbs R.A."/>
        </authorList>
    </citation>
    <scope>NUCLEOTIDE SEQUENCE</scope>
</reference>
<dbReference type="AlphaFoldDB" id="A0A7M7N0N1"/>
<dbReference type="InterPro" id="IPR006876">
    <property type="entry name" value="LMBR1-like_membr_prot"/>
</dbReference>
<feature type="transmembrane region" description="Helical" evidence="2">
    <location>
        <begin position="108"/>
        <end position="135"/>
    </location>
</feature>
<feature type="transmembrane region" description="Helical" evidence="2">
    <location>
        <begin position="392"/>
        <end position="413"/>
    </location>
</feature>
<feature type="transmembrane region" description="Helical" evidence="2">
    <location>
        <begin position="433"/>
        <end position="452"/>
    </location>
</feature>
<dbReference type="EnsemblMetazoa" id="XM_030973351">
    <property type="protein sequence ID" value="XP_030829211"/>
    <property type="gene ID" value="LOC115919465"/>
</dbReference>
<dbReference type="RefSeq" id="XP_030829211.1">
    <property type="nucleotide sequence ID" value="XM_030973351.1"/>
</dbReference>
<reference evidence="3" key="2">
    <citation type="submission" date="2021-01" db="UniProtKB">
        <authorList>
            <consortium name="EnsemblMetazoa"/>
        </authorList>
    </citation>
    <scope>IDENTIFICATION</scope>
</reference>
<dbReference type="InterPro" id="IPR008075">
    <property type="entry name" value="LIMR"/>
</dbReference>
<proteinExistence type="inferred from homology"/>
<dbReference type="GO" id="GO:0004888">
    <property type="term" value="F:transmembrane signaling receptor activity"/>
    <property type="evidence" value="ECO:0000318"/>
    <property type="project" value="GO_Central"/>
</dbReference>
<evidence type="ECO:0000256" key="2">
    <source>
        <dbReference type="SAM" id="Phobius"/>
    </source>
</evidence>
<keyword evidence="2" id="KW-1133">Transmembrane helix</keyword>
<feature type="transmembrane region" description="Helical" evidence="2">
    <location>
        <begin position="350"/>
        <end position="372"/>
    </location>
</feature>
<dbReference type="OMA" id="QQRRTWW"/>
<dbReference type="RefSeq" id="XP_783403.5">
    <property type="nucleotide sequence ID" value="XM_778310.5"/>
</dbReference>
<name>A0A7M7N0N1_STRPU</name>
<feature type="transmembrane region" description="Helical" evidence="2">
    <location>
        <begin position="197"/>
        <end position="218"/>
    </location>
</feature>
<dbReference type="PRINTS" id="PR01692">
    <property type="entry name" value="LIPOCALINIMR"/>
</dbReference>
<feature type="transmembrane region" description="Helical" evidence="2">
    <location>
        <begin position="21"/>
        <end position="39"/>
    </location>
</feature>